<protein>
    <recommendedName>
        <fullName evidence="3">Polymerase nucleotidyl transferase domain-containing protein</fullName>
    </recommendedName>
</protein>
<dbReference type="InterPro" id="IPR043519">
    <property type="entry name" value="NT_sf"/>
</dbReference>
<gene>
    <name evidence="1" type="ORF">IW248_000744</name>
</gene>
<keyword evidence="2" id="KW-1185">Reference proteome</keyword>
<evidence type="ECO:0008006" key="3">
    <source>
        <dbReference type="Google" id="ProtNLM"/>
    </source>
</evidence>
<evidence type="ECO:0000313" key="2">
    <source>
        <dbReference type="Proteomes" id="UP000614915"/>
    </source>
</evidence>
<evidence type="ECO:0000313" key="1">
    <source>
        <dbReference type="EMBL" id="MBG6064457.1"/>
    </source>
</evidence>
<dbReference type="RefSeq" id="WP_196925647.1">
    <property type="nucleotide sequence ID" value="NZ_CP108567.1"/>
</dbReference>
<organism evidence="1 2">
    <name type="scientific">Micromonospora ureilytica</name>
    <dbReference type="NCBI Taxonomy" id="709868"/>
    <lineage>
        <taxon>Bacteria</taxon>
        <taxon>Bacillati</taxon>
        <taxon>Actinomycetota</taxon>
        <taxon>Actinomycetes</taxon>
        <taxon>Micromonosporales</taxon>
        <taxon>Micromonosporaceae</taxon>
        <taxon>Micromonospora</taxon>
    </lineage>
</organism>
<comment type="caution">
    <text evidence="1">The sequence shown here is derived from an EMBL/GenBank/DDBJ whole genome shotgun (WGS) entry which is preliminary data.</text>
</comment>
<proteinExistence type="predicted"/>
<sequence>MNDHAAHLDHLRARGLLPAGCRSAFIVGSVARGWDNAVSDLDMCLVSDEPWRSGTNGFEPMPLEPAEIATEVIHVDGRRWELKYWLDGQVGQIIDKVSWSRFEDGTPSGQLLTTWEEEFLERLLTCRPLVGEDWVLQQRVRIEASAFRAFVLTDCLSNTDDCLEDVVGQLTSGDLHSAVLSARLAFGHVVDTVLAAHGEFGRSPKWRSRRIREVEPPSLPFDRYWAIETMRTFDPEDPRRWVEEVAGLCKALSMEVEI</sequence>
<reference evidence="1 2" key="1">
    <citation type="submission" date="2020-11" db="EMBL/GenBank/DDBJ databases">
        <title>Sequencing the genomes of 1000 actinobacteria strains.</title>
        <authorList>
            <person name="Klenk H.-P."/>
        </authorList>
    </citation>
    <scope>NUCLEOTIDE SEQUENCE [LARGE SCALE GENOMIC DNA]</scope>
    <source>
        <strain evidence="1 2">DSM 101692</strain>
    </source>
</reference>
<dbReference type="SUPFAM" id="SSF81301">
    <property type="entry name" value="Nucleotidyltransferase"/>
    <property type="match status" value="1"/>
</dbReference>
<name>A0ABS0JBN0_9ACTN</name>
<dbReference type="Proteomes" id="UP000614915">
    <property type="component" value="Unassembled WGS sequence"/>
</dbReference>
<dbReference type="EMBL" id="JADOTX010000001">
    <property type="protein sequence ID" value="MBG6064457.1"/>
    <property type="molecule type" value="Genomic_DNA"/>
</dbReference>
<accession>A0ABS0JBN0</accession>